<accession>A0ABS8QEC6</accession>
<dbReference type="PANTHER" id="PTHR39177">
    <property type="entry name" value="ABC TRANSPORTER PERMEASE YTRC-RELATED"/>
    <property type="match status" value="1"/>
</dbReference>
<evidence type="ECO:0000313" key="3">
    <source>
        <dbReference type="EMBL" id="MCD4837477.1"/>
    </source>
</evidence>
<keyword evidence="1" id="KW-0472">Membrane</keyword>
<dbReference type="Proteomes" id="UP001162836">
    <property type="component" value="Unassembled WGS sequence"/>
</dbReference>
<dbReference type="Pfam" id="PF20047">
    <property type="entry name" value="DUF6449"/>
    <property type="match status" value="1"/>
</dbReference>
<name>A0ABS8QEC6_9BACI</name>
<evidence type="ECO:0000259" key="2">
    <source>
        <dbReference type="Pfam" id="PF20047"/>
    </source>
</evidence>
<feature type="transmembrane region" description="Helical" evidence="1">
    <location>
        <begin position="145"/>
        <end position="166"/>
    </location>
</feature>
<proteinExistence type="predicted"/>
<organism evidence="3 4">
    <name type="scientific">Neobacillus sedimentimangrovi</name>
    <dbReference type="NCBI Taxonomy" id="2699460"/>
    <lineage>
        <taxon>Bacteria</taxon>
        <taxon>Bacillati</taxon>
        <taxon>Bacillota</taxon>
        <taxon>Bacilli</taxon>
        <taxon>Bacillales</taxon>
        <taxon>Bacillaceae</taxon>
        <taxon>Neobacillus</taxon>
    </lineage>
</organism>
<feature type="transmembrane region" description="Helical" evidence="1">
    <location>
        <begin position="63"/>
        <end position="87"/>
    </location>
</feature>
<comment type="caution">
    <text evidence="3">The sequence shown here is derived from an EMBL/GenBank/DDBJ whole genome shotgun (WGS) entry which is preliminary data.</text>
</comment>
<gene>
    <name evidence="3" type="ORF">LRS37_01040</name>
</gene>
<dbReference type="InterPro" id="IPR045611">
    <property type="entry name" value="DUF6449"/>
</dbReference>
<feature type="domain" description="DUF6449" evidence="2">
    <location>
        <begin position="432"/>
        <end position="486"/>
    </location>
</feature>
<dbReference type="RefSeq" id="WP_231314009.1">
    <property type="nucleotide sequence ID" value="NZ_JAJODE010000002.1"/>
</dbReference>
<feature type="transmembrane region" description="Helical" evidence="1">
    <location>
        <begin position="334"/>
        <end position="355"/>
    </location>
</feature>
<keyword evidence="1" id="KW-0812">Transmembrane</keyword>
<feature type="transmembrane region" description="Helical" evidence="1">
    <location>
        <begin position="300"/>
        <end position="322"/>
    </location>
</feature>
<sequence length="657" mass="75594">MPSKMSLFNKELLLQIGRSMGWVSLIYFFTLFFIIPIKILMILHSKEDIKYYQTKTSLFEYEFQIQMGLMIVIPVLLAVLLFRFLHVKQANDLIHSLPIKRDKIYHHYALAGIFLLVAPILLNSIILLFMHSFYDIETLFTVIDIIYWAGTTLTISLLLYTASVFIAMMTGISAVQIVLTYIFVLFPTGFILLLFTNLNILLYGFPSSYFLRKQLENLSPITFAAELEGRITSWKILIVYVILAVVLYGLALFFYKKRKLETASEAISVAKLRSIFKYGASFCFMLFGGAYFHMISYENIGWTVFGYGVGAVFGYFAAEMVLQKTWRVFTKFKGLAIFLGFIAFLVIGSQALGFYEKKVPEQSEIKRVLVGDNPSFYYDSQDGFTDNLNIPKPLKDPQNIAAVRTLHEQIIADKEILKESKNDIGTTIFFIYELKNGKKVVREYHVMMELYKDLYKPIYESEEFKRNSKEIFLVDETKVKNIVIAASGSVRKEVTLSDPKDVQKAISLIKEDVLAESFEDSVYFQFGGSTMELQLGLENSLIFELKPTYVKFYEWLKEKNLFDQVKVTAKDISKVVVAKGEFSPMDSEEVKRKVEQNGDSLTITDKEQIEHALETAGGNYRDQYSYAAVFYYNNGDDDEVLYFDEAHVPDFVRSHFK</sequence>
<feature type="transmembrane region" description="Helical" evidence="1">
    <location>
        <begin position="108"/>
        <end position="133"/>
    </location>
</feature>
<feature type="transmembrane region" description="Helical" evidence="1">
    <location>
        <begin position="236"/>
        <end position="255"/>
    </location>
</feature>
<protein>
    <submittedName>
        <fullName evidence="3">DUF6449 domain-containing protein</fullName>
    </submittedName>
</protein>
<dbReference type="InterPro" id="IPR053046">
    <property type="entry name" value="ABC-5_transporter"/>
</dbReference>
<dbReference type="EMBL" id="JAJODE010000002">
    <property type="protein sequence ID" value="MCD4837477.1"/>
    <property type="molecule type" value="Genomic_DNA"/>
</dbReference>
<keyword evidence="4" id="KW-1185">Reference proteome</keyword>
<evidence type="ECO:0000313" key="4">
    <source>
        <dbReference type="Proteomes" id="UP001162836"/>
    </source>
</evidence>
<feature type="transmembrane region" description="Helical" evidence="1">
    <location>
        <begin position="21"/>
        <end position="43"/>
    </location>
</feature>
<evidence type="ECO:0000256" key="1">
    <source>
        <dbReference type="SAM" id="Phobius"/>
    </source>
</evidence>
<reference evidence="3 4" key="1">
    <citation type="journal article" date="2023" name="Antonie Van Leeuwenhoek">
        <title>Unveiling the genomic potential of a novel thermostable glycoside hydrolases producing Neobacillus sedimentimangrovi UE25.</title>
        <authorList>
            <person name="Ejaz U."/>
            <person name="Saleem F."/>
            <person name="Rashid R."/>
            <person name="Hasan K.A."/>
            <person name="Syed M.N."/>
            <person name="Sohail M."/>
        </authorList>
    </citation>
    <scope>NUCLEOTIDE SEQUENCE [LARGE SCALE GENOMIC DNA]</scope>
    <source>
        <strain evidence="3 4">UE25</strain>
    </source>
</reference>
<dbReference type="PANTHER" id="PTHR39177:SF1">
    <property type="entry name" value="ABC TRANSPORTER PERMEASE YTRC-RELATED"/>
    <property type="match status" value="1"/>
</dbReference>
<feature type="transmembrane region" description="Helical" evidence="1">
    <location>
        <begin position="275"/>
        <end position="294"/>
    </location>
</feature>
<keyword evidence="1" id="KW-1133">Transmembrane helix</keyword>
<feature type="transmembrane region" description="Helical" evidence="1">
    <location>
        <begin position="178"/>
        <end position="205"/>
    </location>
</feature>